<dbReference type="Proteomes" id="UP000007755">
    <property type="component" value="Unassembled WGS sequence"/>
</dbReference>
<protein>
    <submittedName>
        <fullName evidence="2">Uncharacterized protein</fullName>
    </submittedName>
</protein>
<feature type="region of interest" description="Disordered" evidence="1">
    <location>
        <begin position="322"/>
        <end position="356"/>
    </location>
</feature>
<reference evidence="2" key="1">
    <citation type="submission" date="2011-02" db="EMBL/GenBank/DDBJ databases">
        <title>The genome of the leaf-cutting ant Acromyrmex echinatior suggests key adaptations to social evolution and fungus farming.</title>
        <authorList>
            <person name="Nygaard S."/>
            <person name="Zhang G."/>
        </authorList>
    </citation>
    <scope>NUCLEOTIDE SEQUENCE</scope>
</reference>
<gene>
    <name evidence="2" type="ORF">G5I_02067</name>
</gene>
<evidence type="ECO:0000256" key="1">
    <source>
        <dbReference type="SAM" id="MobiDB-lite"/>
    </source>
</evidence>
<dbReference type="EMBL" id="GL888002">
    <property type="protein sequence ID" value="EGI69301.1"/>
    <property type="molecule type" value="Genomic_DNA"/>
</dbReference>
<keyword evidence="3" id="KW-1185">Reference proteome</keyword>
<evidence type="ECO:0000313" key="3">
    <source>
        <dbReference type="Proteomes" id="UP000007755"/>
    </source>
</evidence>
<organism evidence="3">
    <name type="scientific">Acromyrmex echinatior</name>
    <name type="common">Panamanian leafcutter ant</name>
    <name type="synonym">Acromyrmex octospinosus echinatior</name>
    <dbReference type="NCBI Taxonomy" id="103372"/>
    <lineage>
        <taxon>Eukaryota</taxon>
        <taxon>Metazoa</taxon>
        <taxon>Ecdysozoa</taxon>
        <taxon>Arthropoda</taxon>
        <taxon>Hexapoda</taxon>
        <taxon>Insecta</taxon>
        <taxon>Pterygota</taxon>
        <taxon>Neoptera</taxon>
        <taxon>Endopterygota</taxon>
        <taxon>Hymenoptera</taxon>
        <taxon>Apocrita</taxon>
        <taxon>Aculeata</taxon>
        <taxon>Formicoidea</taxon>
        <taxon>Formicidae</taxon>
        <taxon>Myrmicinae</taxon>
        <taxon>Acromyrmex</taxon>
    </lineage>
</organism>
<name>F4W9B9_ACREC</name>
<accession>F4W9B9</accession>
<dbReference type="AlphaFoldDB" id="F4W9B9"/>
<proteinExistence type="predicted"/>
<sequence>MRYPFATSAIVSDSPSVKPAVNTGHLLRTVLDVENEIRLASVFCVISSRWSSEWSYDHYYLSVTVTKAKRGERPSWTNRIECITNDKRVGVIAALLCIREHQYNFASCSLYFGMYKAFQIYHRRELKENGRPGTGRNRGRIARNTHNRNVSSSILDKFPVAGVISNVSTPRKYPAHVPGITEVHLPVTGAYDRRSVGVGVGVVGVVGATDTSISARRDYRSRSDDSRVSTLLLIILSPFTLVVGRSAVVLLLLPPLSLVLQNCRATNTTRVVAAVAAALILSSARCSYAVYHREASTGFEERAGCRTRQVRGGREMERRCVRPMGERLRPPVPPSIGRSCGGTDSDRNMASASASE</sequence>
<dbReference type="InParanoid" id="F4W9B9"/>
<evidence type="ECO:0000313" key="2">
    <source>
        <dbReference type="EMBL" id="EGI69301.1"/>
    </source>
</evidence>